<accession>A0A7X0W6E9</accession>
<dbReference type="GO" id="GO:0005886">
    <property type="term" value="C:plasma membrane"/>
    <property type="evidence" value="ECO:0007669"/>
    <property type="project" value="UniProtKB-SubCell"/>
</dbReference>
<keyword evidence="8 12" id="KW-0472">Membrane</keyword>
<dbReference type="InterPro" id="IPR023838">
    <property type="entry name" value="T7SS_EsaA"/>
</dbReference>
<evidence type="ECO:0000313" key="13">
    <source>
        <dbReference type="EMBL" id="MBC1322184.1"/>
    </source>
</evidence>
<comment type="similarity">
    <text evidence="2">Belongs to the EsaA family.</text>
</comment>
<keyword evidence="7" id="KW-0843">Virulence</keyword>
<proteinExistence type="inferred from homology"/>
<feature type="transmembrane region" description="Helical" evidence="12">
    <location>
        <begin position="884"/>
        <end position="903"/>
    </location>
</feature>
<keyword evidence="6 12" id="KW-1133">Transmembrane helix</keyword>
<evidence type="ECO:0000256" key="9">
    <source>
        <dbReference type="ARBA" id="ARBA00046722"/>
    </source>
</evidence>
<evidence type="ECO:0000256" key="4">
    <source>
        <dbReference type="ARBA" id="ARBA00022475"/>
    </source>
</evidence>
<feature type="transmembrane region" description="Helical" evidence="12">
    <location>
        <begin position="957"/>
        <end position="977"/>
    </location>
</feature>
<evidence type="ECO:0000256" key="1">
    <source>
        <dbReference type="ARBA" id="ARBA00004651"/>
    </source>
</evidence>
<keyword evidence="5 12" id="KW-0812">Transmembrane</keyword>
<evidence type="ECO:0000256" key="5">
    <source>
        <dbReference type="ARBA" id="ARBA00022692"/>
    </source>
</evidence>
<comment type="subunit">
    <text evidence="9">Homodimer. Interacts with EssB.</text>
</comment>
<dbReference type="NCBIfam" id="TIGR03929">
    <property type="entry name" value="T7_esaA_Nterm"/>
    <property type="match status" value="1"/>
</dbReference>
<reference evidence="13 14" key="1">
    <citation type="submission" date="2020-03" db="EMBL/GenBank/DDBJ databases">
        <title>Soil Listeria distribution.</title>
        <authorList>
            <person name="Liao J."/>
            <person name="Wiedmann M."/>
        </authorList>
    </citation>
    <scope>NUCLEOTIDE SEQUENCE [LARGE SCALE GENOMIC DNA]</scope>
    <source>
        <strain evidence="13 14">FSL L7-1829</strain>
    </source>
</reference>
<evidence type="ECO:0000256" key="6">
    <source>
        <dbReference type="ARBA" id="ARBA00022989"/>
    </source>
</evidence>
<evidence type="ECO:0000256" key="12">
    <source>
        <dbReference type="SAM" id="Phobius"/>
    </source>
</evidence>
<keyword evidence="10" id="KW-0175">Coiled coil</keyword>
<sequence>MKKVKWSILLFLVLAIFLSAGITYLALNQEANKDTKNSNEKAHKMTIALVNEDQGDTFQGKRVEFGNQFVKSIEKDDAHEWYVVSRGVAESGLKRDVYNMMIVIPSDFSKKALSMTSDAPEKVTISYKVNDVGNSDLKAEAEKTAASVLEDFNTRIIDVYFASILTTLQEAQDNIGTLVEEEKEYDKIYNKDINNPLSSYTEQFKTVQDYTGNSKESFQGFQEIMKDFEKSLNISKKENTEHMKNMDTFTKTQETNAPFEAKFTKDLQTFDGTLSADDIREQTTALEQANKKMTSEFQISEGNNSLLSQTQGLQKYIADTNAQIEALDAEITGTLNNDFRTAVYNDLLRILQENEYSDKLNEIGLKDLTGEDINAGFDKALVKEIKALPTYNAQQLSAIGLDEDMYKNIVTLSKEYYEDHRSAFGDDFRFTNEEKTLQTDTLKRDTINKLKTAGMALESTSYTLPASEYNSEVFLTLDKKFHFENVVCTINVEGQTELVQKEPFDENGLKLTLPASATPVEIKITGTAKLNDGADVPLTGAVNWNATLQQYEKQTTESGDLPIIPTDPDTGNPDTDNPDQTPTEDPVLVRKEILPINVMEPTYLSETRSSVKAITNTVKDYYKLQVLFDLYYGIDASDSGQMPDFSNYEVTLENTAKTSSYYYIFNKEDIIGSFVNLTTDRFVADYTKKIKAFEQKIVDYKSVMAEASSRSEDVTNRLNETTQEAINLNTNLALTLKNLESWREASQGLLEENDVVVEKSGEEASMALQLSSEFAGLLAESESLAGTSEGNLKSAEVVYDTFDAIDKEAKNIQKSGKTLVKEASNLSADLEEKLKDDQTFQKNFAKVMKNSRIGDRQNENLYSFLSNPVDKMNAGTIVAGDKSMPYFMILICTILAIFTSYVISHQEKKRKQLNAFEKEMSLVFKNIPITFLTICVAIIEGLVIGAVSGFIFEVGQIGMFLWIGICVLIMMALVTAFSYLLRQLNMIGMSIILLILSLYLFLTDAVGLNIDNESIFATFRTFSPLQYMEQLLNGILSVQQNYIIIVYSLIGATVLFTALNLFVWHRSKNEEQEEEHSDEI</sequence>
<feature type="region of interest" description="Disordered" evidence="11">
    <location>
        <begin position="555"/>
        <end position="584"/>
    </location>
</feature>
<dbReference type="PANTHER" id="PTHR43077">
    <property type="entry name" value="TRANSPORT PERMEASE YVFS-RELATED"/>
    <property type="match status" value="1"/>
</dbReference>
<dbReference type="Gene3D" id="3.40.1710.10">
    <property type="entry name" value="abc type-2 transporter like domain"/>
    <property type="match status" value="1"/>
</dbReference>
<feature type="transmembrane region" description="Helical" evidence="12">
    <location>
        <begin position="984"/>
        <end position="1002"/>
    </location>
</feature>
<dbReference type="PANTHER" id="PTHR43077:SF10">
    <property type="entry name" value="TRANSPORT PERMEASE PROTEIN"/>
    <property type="match status" value="1"/>
</dbReference>
<organism evidence="13 14">
    <name type="scientific">Listeria welshimeri</name>
    <dbReference type="NCBI Taxonomy" id="1643"/>
    <lineage>
        <taxon>Bacteria</taxon>
        <taxon>Bacillati</taxon>
        <taxon>Bacillota</taxon>
        <taxon>Bacilli</taxon>
        <taxon>Bacillales</taxon>
        <taxon>Listeriaceae</taxon>
        <taxon>Listeria</taxon>
    </lineage>
</organism>
<dbReference type="InterPro" id="IPR017500">
    <property type="entry name" value="Phage_infect_YhgE_N"/>
</dbReference>
<evidence type="ECO:0000256" key="11">
    <source>
        <dbReference type="SAM" id="MobiDB-lite"/>
    </source>
</evidence>
<dbReference type="EMBL" id="JAAROP010000002">
    <property type="protein sequence ID" value="MBC1322184.1"/>
    <property type="molecule type" value="Genomic_DNA"/>
</dbReference>
<name>A0A7X0W6E9_LISWE</name>
<evidence type="ECO:0000256" key="10">
    <source>
        <dbReference type="SAM" id="Coils"/>
    </source>
</evidence>
<evidence type="ECO:0000256" key="7">
    <source>
        <dbReference type="ARBA" id="ARBA00023026"/>
    </source>
</evidence>
<evidence type="ECO:0000256" key="8">
    <source>
        <dbReference type="ARBA" id="ARBA00023136"/>
    </source>
</evidence>
<dbReference type="InterPro" id="IPR051328">
    <property type="entry name" value="T7SS_ABC-Transporter"/>
</dbReference>
<evidence type="ECO:0000313" key="14">
    <source>
        <dbReference type="Proteomes" id="UP000522007"/>
    </source>
</evidence>
<dbReference type="Proteomes" id="UP000522007">
    <property type="component" value="Unassembled WGS sequence"/>
</dbReference>
<evidence type="ECO:0000256" key="2">
    <source>
        <dbReference type="ARBA" id="ARBA00008338"/>
    </source>
</evidence>
<evidence type="ECO:0000256" key="3">
    <source>
        <dbReference type="ARBA" id="ARBA00020819"/>
    </source>
</evidence>
<feature type="coiled-coil region" evidence="10">
    <location>
        <begin position="690"/>
        <end position="731"/>
    </location>
</feature>
<protein>
    <recommendedName>
        <fullName evidence="3">Type VII secretion system accessory factor EsaA</fullName>
    </recommendedName>
</protein>
<comment type="subcellular location">
    <subcellularLocation>
        <location evidence="1">Cell membrane</location>
        <topology evidence="1">Multi-pass membrane protein</topology>
    </subcellularLocation>
</comment>
<gene>
    <name evidence="13" type="primary">esaA</name>
    <name evidence="13" type="ORF">HB853_04425</name>
</gene>
<comment type="caution">
    <text evidence="13">The sequence shown here is derived from an EMBL/GenBank/DDBJ whole genome shotgun (WGS) entry which is preliminary data.</text>
</comment>
<dbReference type="AlphaFoldDB" id="A0A7X0W6E9"/>
<keyword evidence="4" id="KW-1003">Cell membrane</keyword>
<feature type="transmembrane region" description="Helical" evidence="12">
    <location>
        <begin position="923"/>
        <end position="951"/>
    </location>
</feature>
<dbReference type="NCBIfam" id="TIGR03061">
    <property type="entry name" value="pip_yhgE_Nterm"/>
    <property type="match status" value="1"/>
</dbReference>
<feature type="compositionally biased region" description="Low complexity" evidence="11">
    <location>
        <begin position="566"/>
        <end position="584"/>
    </location>
</feature>
<feature type="transmembrane region" description="Helical" evidence="12">
    <location>
        <begin position="1042"/>
        <end position="1063"/>
    </location>
</feature>